<dbReference type="Pfam" id="PF01648">
    <property type="entry name" value="ACPS"/>
    <property type="match status" value="1"/>
</dbReference>
<keyword evidence="6" id="KW-1185">Reference proteome</keyword>
<keyword evidence="2 5" id="KW-0808">Transferase</keyword>
<dbReference type="GO" id="GO:0008897">
    <property type="term" value="F:holo-[acyl-carrier-protein] synthase activity"/>
    <property type="evidence" value="ECO:0007669"/>
    <property type="project" value="InterPro"/>
</dbReference>
<dbReference type="Pfam" id="PF22624">
    <property type="entry name" value="AASDHPPT_N"/>
    <property type="match status" value="1"/>
</dbReference>
<evidence type="ECO:0000256" key="1">
    <source>
        <dbReference type="ARBA" id="ARBA00010990"/>
    </source>
</evidence>
<evidence type="ECO:0000259" key="3">
    <source>
        <dbReference type="Pfam" id="PF01648"/>
    </source>
</evidence>
<sequence length="232" mass="24551">MSAADIWVVDLALSPNEFDLCEAVLDADERDRGNRFLRPADRARHRASHAALRLILAEALSLAPAEIRLEAGAGGKPELGGAARGALDFNLSHSGGRALIGLARGAAIGVDLEEIRPITDALRIARAHFAPDEAAALAALPLSAIDPAFFGLWTRKEAVVKALGTGLLLPLDRFSVSVPPEPPRFLRMAQDGTWTLTSVDCGPGYAATVAVRSAEAGIAVRHFPDDWPSRLG</sequence>
<feature type="domain" description="4'-phosphopantetheinyl transferase N-terminal" evidence="4">
    <location>
        <begin position="15"/>
        <end position="96"/>
    </location>
</feature>
<reference evidence="6" key="1">
    <citation type="submission" date="2016-10" db="EMBL/GenBank/DDBJ databases">
        <authorList>
            <person name="Varghese N."/>
            <person name="Submissions S."/>
        </authorList>
    </citation>
    <scope>NUCLEOTIDE SEQUENCE [LARGE SCALE GENOMIC DNA]</scope>
    <source>
        <strain evidence="6">BL36</strain>
    </source>
</reference>
<dbReference type="GO" id="GO:0005829">
    <property type="term" value="C:cytosol"/>
    <property type="evidence" value="ECO:0007669"/>
    <property type="project" value="TreeGrafter"/>
</dbReference>
<dbReference type="InterPro" id="IPR037143">
    <property type="entry name" value="4-PPantetheinyl_Trfase_dom_sf"/>
</dbReference>
<dbReference type="InterPro" id="IPR008278">
    <property type="entry name" value="4-PPantetheinyl_Trfase_dom"/>
</dbReference>
<dbReference type="RefSeq" id="WP_092039843.1">
    <property type="nucleotide sequence ID" value="NZ_FOTK01000008.1"/>
</dbReference>
<dbReference type="InterPro" id="IPR055066">
    <property type="entry name" value="AASDHPPT_N"/>
</dbReference>
<dbReference type="STRING" id="582667.SAMN05192568_1008181"/>
<name>A0A1I4JQE8_9HYPH</name>
<dbReference type="SUPFAM" id="SSF56214">
    <property type="entry name" value="4'-phosphopantetheinyl transferase"/>
    <property type="match status" value="2"/>
</dbReference>
<organism evidence="5 6">
    <name type="scientific">Methylobacterium pseudosasicola</name>
    <dbReference type="NCBI Taxonomy" id="582667"/>
    <lineage>
        <taxon>Bacteria</taxon>
        <taxon>Pseudomonadati</taxon>
        <taxon>Pseudomonadota</taxon>
        <taxon>Alphaproteobacteria</taxon>
        <taxon>Hyphomicrobiales</taxon>
        <taxon>Methylobacteriaceae</taxon>
        <taxon>Methylobacterium</taxon>
    </lineage>
</organism>
<evidence type="ECO:0000313" key="5">
    <source>
        <dbReference type="EMBL" id="SFL68541.1"/>
    </source>
</evidence>
<dbReference type="OrthoDB" id="9808281at2"/>
<gene>
    <name evidence="5" type="ORF">SAMN05192568_1008181</name>
</gene>
<evidence type="ECO:0000259" key="4">
    <source>
        <dbReference type="Pfam" id="PF22624"/>
    </source>
</evidence>
<dbReference type="Gene3D" id="3.90.470.20">
    <property type="entry name" value="4'-phosphopantetheinyl transferase domain"/>
    <property type="match status" value="2"/>
</dbReference>
<evidence type="ECO:0000313" key="6">
    <source>
        <dbReference type="Proteomes" id="UP000199048"/>
    </source>
</evidence>
<dbReference type="GO" id="GO:0019878">
    <property type="term" value="P:lysine biosynthetic process via aminoadipic acid"/>
    <property type="evidence" value="ECO:0007669"/>
    <property type="project" value="TreeGrafter"/>
</dbReference>
<dbReference type="GO" id="GO:0000287">
    <property type="term" value="F:magnesium ion binding"/>
    <property type="evidence" value="ECO:0007669"/>
    <property type="project" value="InterPro"/>
</dbReference>
<dbReference type="EMBL" id="FOTK01000008">
    <property type="protein sequence ID" value="SFL68541.1"/>
    <property type="molecule type" value="Genomic_DNA"/>
</dbReference>
<comment type="similarity">
    <text evidence="1">Belongs to the P-Pant transferase superfamily. Gsp/Sfp/HetI/AcpT family.</text>
</comment>
<feature type="domain" description="4'-phosphopantetheinyl transferase" evidence="3">
    <location>
        <begin position="107"/>
        <end position="209"/>
    </location>
</feature>
<dbReference type="AlphaFoldDB" id="A0A1I4JQE8"/>
<dbReference type="PANTHER" id="PTHR12215">
    <property type="entry name" value="PHOSPHOPANTETHEINE TRANSFERASE"/>
    <property type="match status" value="1"/>
</dbReference>
<accession>A0A1I4JQE8</accession>
<dbReference type="InterPro" id="IPR050559">
    <property type="entry name" value="P-Pant_transferase_sf"/>
</dbReference>
<protein>
    <submittedName>
        <fullName evidence="5">4'-phosphopantetheinyl transferase</fullName>
    </submittedName>
</protein>
<proteinExistence type="inferred from homology"/>
<evidence type="ECO:0000256" key="2">
    <source>
        <dbReference type="ARBA" id="ARBA00022679"/>
    </source>
</evidence>
<dbReference type="Proteomes" id="UP000199048">
    <property type="component" value="Unassembled WGS sequence"/>
</dbReference>
<dbReference type="PANTHER" id="PTHR12215:SF10">
    <property type="entry name" value="L-AMINOADIPATE-SEMIALDEHYDE DEHYDROGENASE-PHOSPHOPANTETHEINYL TRANSFERASE"/>
    <property type="match status" value="1"/>
</dbReference>